<dbReference type="SMART" id="SM00249">
    <property type="entry name" value="PHD"/>
    <property type="match status" value="1"/>
</dbReference>
<dbReference type="InterPro" id="IPR001965">
    <property type="entry name" value="Znf_PHD"/>
</dbReference>
<feature type="binding site" evidence="8">
    <location>
        <position position="65"/>
    </location>
    <ligand>
        <name>Zn(2+)</name>
        <dbReference type="ChEBI" id="CHEBI:29105"/>
        <label>1</label>
    </ligand>
</feature>
<feature type="site" description="Histone H3K4me3 binding" evidence="7">
    <location>
        <position position="76"/>
    </location>
</feature>
<dbReference type="InterPro" id="IPR011011">
    <property type="entry name" value="Znf_FYVE_PHD"/>
</dbReference>
<keyword evidence="3 8" id="KW-0479">Metal-binding</keyword>
<feature type="binding site" evidence="8">
    <location>
        <position position="84"/>
    </location>
    <ligand>
        <name>Zn(2+)</name>
        <dbReference type="ChEBI" id="CHEBI:29105"/>
        <label>2</label>
    </ligand>
</feature>
<dbReference type="Pfam" id="PF20231">
    <property type="entry name" value="DUF6589"/>
    <property type="match status" value="1"/>
</dbReference>
<comment type="subcellular location">
    <subcellularLocation>
        <location evidence="1">Nucleus</location>
    </subcellularLocation>
</comment>
<gene>
    <name evidence="10" type="ORF">DPMN_128126</name>
</gene>
<keyword evidence="4" id="KW-0863">Zinc-finger</keyword>
<name>A0A9D4H2F4_DREPO</name>
<reference evidence="10" key="1">
    <citation type="journal article" date="2019" name="bioRxiv">
        <title>The Genome of the Zebra Mussel, Dreissena polymorpha: A Resource for Invasive Species Research.</title>
        <authorList>
            <person name="McCartney M.A."/>
            <person name="Auch B."/>
            <person name="Kono T."/>
            <person name="Mallez S."/>
            <person name="Zhang Y."/>
            <person name="Obille A."/>
            <person name="Becker A."/>
            <person name="Abrahante J.E."/>
            <person name="Garbe J."/>
            <person name="Badalamenti J.P."/>
            <person name="Herman A."/>
            <person name="Mangelson H."/>
            <person name="Liachko I."/>
            <person name="Sullivan S."/>
            <person name="Sone E.D."/>
            <person name="Koren S."/>
            <person name="Silverstein K.A.T."/>
            <person name="Beckman K.B."/>
            <person name="Gohl D.M."/>
        </authorList>
    </citation>
    <scope>NUCLEOTIDE SEQUENCE</scope>
    <source>
        <strain evidence="10">Duluth1</strain>
        <tissue evidence="10">Whole animal</tissue>
    </source>
</reference>
<dbReference type="GO" id="GO:0005634">
    <property type="term" value="C:nucleus"/>
    <property type="evidence" value="ECO:0007669"/>
    <property type="project" value="UniProtKB-SubCell"/>
</dbReference>
<dbReference type="PANTHER" id="PTHR10333">
    <property type="entry name" value="INHIBITOR OF GROWTH PROTEIN"/>
    <property type="match status" value="1"/>
</dbReference>
<comment type="caution">
    <text evidence="10">The sequence shown here is derived from an EMBL/GenBank/DDBJ whole genome shotgun (WGS) entry which is preliminary data.</text>
</comment>
<evidence type="ECO:0000313" key="10">
    <source>
        <dbReference type="EMBL" id="KAH3826230.1"/>
    </source>
</evidence>
<dbReference type="EMBL" id="JAIWYP010000005">
    <property type="protein sequence ID" value="KAH3826230.1"/>
    <property type="molecule type" value="Genomic_DNA"/>
</dbReference>
<dbReference type="InterPro" id="IPR013083">
    <property type="entry name" value="Znf_RING/FYVE/PHD"/>
</dbReference>
<dbReference type="GO" id="GO:0008270">
    <property type="term" value="F:zinc ion binding"/>
    <property type="evidence" value="ECO:0007669"/>
    <property type="project" value="UniProtKB-KW"/>
</dbReference>
<evidence type="ECO:0000256" key="2">
    <source>
        <dbReference type="ARBA" id="ARBA00010210"/>
    </source>
</evidence>
<evidence type="ECO:0000313" key="11">
    <source>
        <dbReference type="Proteomes" id="UP000828390"/>
    </source>
</evidence>
<evidence type="ECO:0000256" key="6">
    <source>
        <dbReference type="ARBA" id="ARBA00023242"/>
    </source>
</evidence>
<feature type="binding site" evidence="8">
    <location>
        <position position="79"/>
    </location>
    <ligand>
        <name>Zn(2+)</name>
        <dbReference type="ChEBI" id="CHEBI:29105"/>
        <label>2</label>
    </ligand>
</feature>
<feature type="site" description="Histone H3K4me3 binding" evidence="7">
    <location>
        <position position="89"/>
    </location>
</feature>
<feature type="site" description="Histone H3K4me3 binding" evidence="7">
    <location>
        <position position="80"/>
    </location>
</feature>
<evidence type="ECO:0000259" key="9">
    <source>
        <dbReference type="SMART" id="SM00249"/>
    </source>
</evidence>
<dbReference type="Proteomes" id="UP000828390">
    <property type="component" value="Unassembled WGS sequence"/>
</dbReference>
<evidence type="ECO:0000256" key="8">
    <source>
        <dbReference type="PIRSR" id="PIRSR628651-51"/>
    </source>
</evidence>
<sequence>MHFMSTSDIEEKPQDFPSKTEEEVHFLNKIAGKIVDMVFLSSQPTVKKIVFSNGEDSDECPSEYCVCRTEKPGLTMVFCDNKACPNGIWFHLECLDMEETDVPEGKWWCTDECRNSKPSSKKRRKTVAGSLQDNKRNYAIKVLWHGLNQKIKRDAIRENDGSRIIRHWKFDLLGFYENHHPKYFLVCHQLLSAFNGAVSPRLQQTLIWNRTVNPNGGLGKNMEMDLQMEHYNKQYKGIYDAFRLKYM</sequence>
<feature type="site" description="Histone H3K4me3 binding" evidence="7">
    <location>
        <position position="64"/>
    </location>
</feature>
<reference evidence="10" key="2">
    <citation type="submission" date="2020-11" db="EMBL/GenBank/DDBJ databases">
        <authorList>
            <person name="McCartney M.A."/>
            <person name="Auch B."/>
            <person name="Kono T."/>
            <person name="Mallez S."/>
            <person name="Becker A."/>
            <person name="Gohl D.M."/>
            <person name="Silverstein K.A.T."/>
            <person name="Koren S."/>
            <person name="Bechman K.B."/>
            <person name="Herman A."/>
            <person name="Abrahante J.E."/>
            <person name="Garbe J."/>
        </authorList>
    </citation>
    <scope>NUCLEOTIDE SEQUENCE</scope>
    <source>
        <strain evidence="10">Duluth1</strain>
        <tissue evidence="10">Whole animal</tissue>
    </source>
</reference>
<feature type="domain" description="Zinc finger PHD-type" evidence="9">
    <location>
        <begin position="64"/>
        <end position="113"/>
    </location>
</feature>
<proteinExistence type="inferred from homology"/>
<evidence type="ECO:0000256" key="7">
    <source>
        <dbReference type="PIRSR" id="PIRSR628651-50"/>
    </source>
</evidence>
<dbReference type="Gene3D" id="3.30.40.10">
    <property type="entry name" value="Zinc/RING finger domain, C3HC4 (zinc finger)"/>
    <property type="match status" value="1"/>
</dbReference>
<dbReference type="InterPro" id="IPR046496">
    <property type="entry name" value="DUF6589"/>
</dbReference>
<feature type="binding site" evidence="8">
    <location>
        <position position="113"/>
    </location>
    <ligand>
        <name>Zn(2+)</name>
        <dbReference type="ChEBI" id="CHEBI:29105"/>
        <label>2</label>
    </ligand>
</feature>
<evidence type="ECO:0000256" key="3">
    <source>
        <dbReference type="ARBA" id="ARBA00022723"/>
    </source>
</evidence>
<dbReference type="InterPro" id="IPR028651">
    <property type="entry name" value="ING_fam"/>
</dbReference>
<feature type="binding site" evidence="8">
    <location>
        <position position="94"/>
    </location>
    <ligand>
        <name>Zn(2+)</name>
        <dbReference type="ChEBI" id="CHEBI:29105"/>
        <label>1</label>
    </ligand>
</feature>
<protein>
    <recommendedName>
        <fullName evidence="9">Zinc finger PHD-type domain-containing protein</fullName>
    </recommendedName>
</protein>
<comment type="similarity">
    <text evidence="2">Belongs to the ING family.</text>
</comment>
<evidence type="ECO:0000256" key="4">
    <source>
        <dbReference type="ARBA" id="ARBA00022771"/>
    </source>
</evidence>
<keyword evidence="11" id="KW-1185">Reference proteome</keyword>
<organism evidence="10 11">
    <name type="scientific">Dreissena polymorpha</name>
    <name type="common">Zebra mussel</name>
    <name type="synonym">Mytilus polymorpha</name>
    <dbReference type="NCBI Taxonomy" id="45954"/>
    <lineage>
        <taxon>Eukaryota</taxon>
        <taxon>Metazoa</taxon>
        <taxon>Spiralia</taxon>
        <taxon>Lophotrochozoa</taxon>
        <taxon>Mollusca</taxon>
        <taxon>Bivalvia</taxon>
        <taxon>Autobranchia</taxon>
        <taxon>Heteroconchia</taxon>
        <taxon>Euheterodonta</taxon>
        <taxon>Imparidentia</taxon>
        <taxon>Neoheterodontei</taxon>
        <taxon>Myida</taxon>
        <taxon>Dreissenoidea</taxon>
        <taxon>Dreissenidae</taxon>
        <taxon>Dreissena</taxon>
    </lineage>
</organism>
<feature type="binding site" evidence="8">
    <location>
        <position position="109"/>
    </location>
    <ligand>
        <name>Zn(2+)</name>
        <dbReference type="ChEBI" id="CHEBI:29105"/>
        <label>2</label>
    </ligand>
</feature>
<dbReference type="AlphaFoldDB" id="A0A9D4H2F4"/>
<feature type="binding site" evidence="8">
    <location>
        <position position="67"/>
    </location>
    <ligand>
        <name>Zn(2+)</name>
        <dbReference type="ChEBI" id="CHEBI:29105"/>
        <label>1</label>
    </ligand>
</feature>
<dbReference type="SUPFAM" id="SSF57903">
    <property type="entry name" value="FYVE/PHD zinc finger"/>
    <property type="match status" value="1"/>
</dbReference>
<accession>A0A9D4H2F4</accession>
<keyword evidence="5 8" id="KW-0862">Zinc</keyword>
<evidence type="ECO:0000256" key="5">
    <source>
        <dbReference type="ARBA" id="ARBA00022833"/>
    </source>
</evidence>
<feature type="binding site" evidence="8">
    <location>
        <position position="91"/>
    </location>
    <ligand>
        <name>Zn(2+)</name>
        <dbReference type="ChEBI" id="CHEBI:29105"/>
        <label>1</label>
    </ligand>
</feature>
<evidence type="ECO:0000256" key="1">
    <source>
        <dbReference type="ARBA" id="ARBA00004123"/>
    </source>
</evidence>
<keyword evidence="6" id="KW-0539">Nucleus</keyword>